<dbReference type="AlphaFoldDB" id="A0A482X7G5"/>
<sequence length="179" mass="20887">MDLSETFKNDKIERIEKFYKYISEYEKTESFVGNSFYKPEDKRYRSKRIICRPCISVYTTDEAADKTDQLLQQRIEEKVQKNAHLNKISEIIRRLRNERMQTPPMALARSSGSSTRDYVYGPGFVYGVGYDHDHENSATAPGFEQAHPKCISEAILKSQPLVRAMSMHELYKKIFNTIN</sequence>
<reference evidence="1 2" key="1">
    <citation type="journal article" date="2017" name="Gigascience">
        <title>Genome sequence of the small brown planthopper, Laodelphax striatellus.</title>
        <authorList>
            <person name="Zhu J."/>
            <person name="Jiang F."/>
            <person name="Wang X."/>
            <person name="Yang P."/>
            <person name="Bao Y."/>
            <person name="Zhao W."/>
            <person name="Wang W."/>
            <person name="Lu H."/>
            <person name="Wang Q."/>
            <person name="Cui N."/>
            <person name="Li J."/>
            <person name="Chen X."/>
            <person name="Luo L."/>
            <person name="Yu J."/>
            <person name="Kang L."/>
            <person name="Cui F."/>
        </authorList>
    </citation>
    <scope>NUCLEOTIDE SEQUENCE [LARGE SCALE GENOMIC DNA]</scope>
    <source>
        <strain evidence="1">Lst14</strain>
    </source>
</reference>
<protein>
    <submittedName>
        <fullName evidence="1">Uncharacterized protein</fullName>
    </submittedName>
</protein>
<dbReference type="InParanoid" id="A0A482X7G5"/>
<keyword evidence="2" id="KW-1185">Reference proteome</keyword>
<evidence type="ECO:0000313" key="1">
    <source>
        <dbReference type="EMBL" id="RZF41839.1"/>
    </source>
</evidence>
<dbReference type="EMBL" id="QKKF02016138">
    <property type="protein sequence ID" value="RZF41839.1"/>
    <property type="molecule type" value="Genomic_DNA"/>
</dbReference>
<dbReference type="Proteomes" id="UP000291343">
    <property type="component" value="Unassembled WGS sequence"/>
</dbReference>
<organism evidence="1 2">
    <name type="scientific">Laodelphax striatellus</name>
    <name type="common">Small brown planthopper</name>
    <name type="synonym">Delphax striatella</name>
    <dbReference type="NCBI Taxonomy" id="195883"/>
    <lineage>
        <taxon>Eukaryota</taxon>
        <taxon>Metazoa</taxon>
        <taxon>Ecdysozoa</taxon>
        <taxon>Arthropoda</taxon>
        <taxon>Hexapoda</taxon>
        <taxon>Insecta</taxon>
        <taxon>Pterygota</taxon>
        <taxon>Neoptera</taxon>
        <taxon>Paraneoptera</taxon>
        <taxon>Hemiptera</taxon>
        <taxon>Auchenorrhyncha</taxon>
        <taxon>Fulgoroidea</taxon>
        <taxon>Delphacidae</taxon>
        <taxon>Criomorphinae</taxon>
        <taxon>Laodelphax</taxon>
    </lineage>
</organism>
<evidence type="ECO:0000313" key="2">
    <source>
        <dbReference type="Proteomes" id="UP000291343"/>
    </source>
</evidence>
<name>A0A482X7G5_LAOST</name>
<comment type="caution">
    <text evidence="1">The sequence shown here is derived from an EMBL/GenBank/DDBJ whole genome shotgun (WGS) entry which is preliminary data.</text>
</comment>
<gene>
    <name evidence="1" type="ORF">LSTR_LSTR005301</name>
</gene>
<proteinExistence type="predicted"/>
<accession>A0A482X7G5</accession>